<dbReference type="AlphaFoldDB" id="A0AAN8NB80"/>
<evidence type="ECO:0000259" key="1">
    <source>
        <dbReference type="PROSITE" id="PS50181"/>
    </source>
</evidence>
<reference evidence="2 3" key="1">
    <citation type="submission" date="2019-10" db="EMBL/GenBank/DDBJ databases">
        <authorList>
            <person name="Palmer J.M."/>
        </authorList>
    </citation>
    <scope>NUCLEOTIDE SEQUENCE [LARGE SCALE GENOMIC DNA]</scope>
    <source>
        <strain evidence="2 3">TWF506</strain>
    </source>
</reference>
<sequence length="416" mass="48641">MNNLEPLTISGLPREILSEIIQYLPLEDVKSFSVCSKQCRIQSLSNVFQAVEISQESAKAFKDDGSLSSLVTSIRHAILRPSNSKKWISIGQFHDLVTECRETFDILQYFTNLEIIEIADFKLAEYPEFRLLCSTFKKLATYPLSKKLKTVHMVSTSDPDNNTLKSRQKYYLRKLFGENKIFIESGMSKDHEFAKFPPGTFNLEELSLNICQIYIEDSPWEDSMSFGEKLMIASRMTLKRLDFDVDRIVFSPFQNCIFPAVKYLNIRCERLNGDQMTEIGQLFPNLEDFRVRRGRHLRYIGEYTKETPFVEIGRMSNLRRIFLPQPEDWKLRYLSEGELDETVEYWMGKRPDRRLKVLNPSPLTMLEQVEFYNELEEGLECCITDGNTRKWRATTPFPIRMQNDPMLRPVGWDSDV</sequence>
<dbReference type="EMBL" id="JAVHJM010000002">
    <property type="protein sequence ID" value="KAK6517955.1"/>
    <property type="molecule type" value="Genomic_DNA"/>
</dbReference>
<dbReference type="InterPro" id="IPR001810">
    <property type="entry name" value="F-box_dom"/>
</dbReference>
<feature type="domain" description="F-box" evidence="1">
    <location>
        <begin position="6"/>
        <end position="51"/>
    </location>
</feature>
<name>A0AAN8NB80_9PEZI</name>
<comment type="caution">
    <text evidence="2">The sequence shown here is derived from an EMBL/GenBank/DDBJ whole genome shotgun (WGS) entry which is preliminary data.</text>
</comment>
<protein>
    <recommendedName>
        <fullName evidence="1">F-box domain-containing protein</fullName>
    </recommendedName>
</protein>
<dbReference type="InterPro" id="IPR036047">
    <property type="entry name" value="F-box-like_dom_sf"/>
</dbReference>
<dbReference type="Pfam" id="PF00646">
    <property type="entry name" value="F-box"/>
    <property type="match status" value="1"/>
</dbReference>
<organism evidence="2 3">
    <name type="scientific">Arthrobotrys conoides</name>
    <dbReference type="NCBI Taxonomy" id="74498"/>
    <lineage>
        <taxon>Eukaryota</taxon>
        <taxon>Fungi</taxon>
        <taxon>Dikarya</taxon>
        <taxon>Ascomycota</taxon>
        <taxon>Pezizomycotina</taxon>
        <taxon>Orbiliomycetes</taxon>
        <taxon>Orbiliales</taxon>
        <taxon>Orbiliaceae</taxon>
        <taxon>Arthrobotrys</taxon>
    </lineage>
</organism>
<gene>
    <name evidence="2" type="ORF">TWF506_005124</name>
</gene>
<keyword evidence="3" id="KW-1185">Reference proteome</keyword>
<accession>A0AAN8NB80</accession>
<dbReference type="PROSITE" id="PS50181">
    <property type="entry name" value="FBOX"/>
    <property type="match status" value="1"/>
</dbReference>
<dbReference type="SUPFAM" id="SSF81383">
    <property type="entry name" value="F-box domain"/>
    <property type="match status" value="1"/>
</dbReference>
<proteinExistence type="predicted"/>
<dbReference type="Proteomes" id="UP001307849">
    <property type="component" value="Unassembled WGS sequence"/>
</dbReference>
<evidence type="ECO:0000313" key="3">
    <source>
        <dbReference type="Proteomes" id="UP001307849"/>
    </source>
</evidence>
<evidence type="ECO:0000313" key="2">
    <source>
        <dbReference type="EMBL" id="KAK6517955.1"/>
    </source>
</evidence>